<keyword evidence="3" id="KW-1185">Reference proteome</keyword>
<reference evidence="2 3" key="1">
    <citation type="submission" date="2024-11" db="EMBL/GenBank/DDBJ databases">
        <authorList>
            <person name="Heng Y.C."/>
            <person name="Lim A.C.H."/>
            <person name="Lee J.K.Y."/>
            <person name="Kittelmann S."/>
        </authorList>
    </citation>
    <scope>NUCLEOTIDE SEQUENCE [LARGE SCALE GENOMIC DNA]</scope>
    <source>
        <strain evidence="2 3">WILCCON 0269</strain>
    </source>
</reference>
<feature type="transmembrane region" description="Helical" evidence="1">
    <location>
        <begin position="20"/>
        <end position="41"/>
    </location>
</feature>
<keyword evidence="1" id="KW-0472">Membrane</keyword>
<keyword evidence="1" id="KW-0812">Transmembrane</keyword>
<keyword evidence="1" id="KW-1133">Transmembrane helix</keyword>
<name>A0ABW8SLQ0_9CLOT</name>
<accession>A0ABW8SLQ0</accession>
<sequence length="165" mass="19417">MSFIRETIKSKIESKKGFTIIEILLVISLVFIIVTLQVTVISKYMKLHRKEINYSRECFYINEAFMIIENEIKNAKCIDIENNMIILKRYDNKGYDYIKKNRGSAVVVSYGAIDSPTVNNVLKGVKEFQVEKHKKVFYVSINMEKGNFYTKCFAIEREKLRKDLY</sequence>
<dbReference type="EMBL" id="JBJHZX010000023">
    <property type="protein sequence ID" value="MFL0196880.1"/>
    <property type="molecule type" value="Genomic_DNA"/>
</dbReference>
<dbReference type="Pfam" id="PF15980">
    <property type="entry name" value="ComGF"/>
    <property type="match status" value="1"/>
</dbReference>
<evidence type="ECO:0000313" key="3">
    <source>
        <dbReference type="Proteomes" id="UP001623660"/>
    </source>
</evidence>
<protein>
    <submittedName>
        <fullName evidence="2">Competence type IV pilus minor pilin ComGF</fullName>
    </submittedName>
</protein>
<evidence type="ECO:0000256" key="1">
    <source>
        <dbReference type="SAM" id="Phobius"/>
    </source>
</evidence>
<comment type="caution">
    <text evidence="2">The sequence shown here is derived from an EMBL/GenBank/DDBJ whole genome shotgun (WGS) entry which is preliminary data.</text>
</comment>
<organism evidence="2 3">
    <name type="scientific">Candidatus Clostridium eludens</name>
    <dbReference type="NCBI Taxonomy" id="3381663"/>
    <lineage>
        <taxon>Bacteria</taxon>
        <taxon>Bacillati</taxon>
        <taxon>Bacillota</taxon>
        <taxon>Clostridia</taxon>
        <taxon>Eubacteriales</taxon>
        <taxon>Clostridiaceae</taxon>
        <taxon>Clostridium</taxon>
    </lineage>
</organism>
<dbReference type="InterPro" id="IPR016977">
    <property type="entry name" value="ComGF"/>
</dbReference>
<proteinExistence type="predicted"/>
<dbReference type="RefSeq" id="WP_406792986.1">
    <property type="nucleotide sequence ID" value="NZ_JBJHZX010000023.1"/>
</dbReference>
<dbReference type="Proteomes" id="UP001623660">
    <property type="component" value="Unassembled WGS sequence"/>
</dbReference>
<evidence type="ECO:0000313" key="2">
    <source>
        <dbReference type="EMBL" id="MFL0196880.1"/>
    </source>
</evidence>
<gene>
    <name evidence="2" type="ORF">ACJDU8_15120</name>
</gene>